<proteinExistence type="predicted"/>
<dbReference type="RefSeq" id="WP_213946746.1">
    <property type="nucleotide sequence ID" value="NZ_JAHCMY010000022.1"/>
</dbReference>
<dbReference type="AlphaFoldDB" id="A0AAP2CJJ8"/>
<accession>A0AAP2CJJ8</accession>
<evidence type="ECO:0008006" key="3">
    <source>
        <dbReference type="Google" id="ProtNLM"/>
    </source>
</evidence>
<gene>
    <name evidence="1" type="ORF">KI659_17845</name>
</gene>
<keyword evidence="2" id="KW-1185">Reference proteome</keyword>
<reference evidence="1 2" key="1">
    <citation type="submission" date="2021-05" db="EMBL/GenBank/DDBJ databases">
        <authorList>
            <person name="Zhang Z.D."/>
            <person name="Osman G."/>
        </authorList>
    </citation>
    <scope>NUCLEOTIDE SEQUENCE [LARGE SCALE GENOMIC DNA]</scope>
    <source>
        <strain evidence="1 2">KCTC 32217</strain>
    </source>
</reference>
<dbReference type="Proteomes" id="UP001319104">
    <property type="component" value="Unassembled WGS sequence"/>
</dbReference>
<evidence type="ECO:0000313" key="1">
    <source>
        <dbReference type="EMBL" id="MBS9525888.1"/>
    </source>
</evidence>
<protein>
    <recommendedName>
        <fullName evidence="3">DUF3467 domain-containing protein</fullName>
    </recommendedName>
</protein>
<organism evidence="1 2">
    <name type="scientific">Litoribacter ruber</name>
    <dbReference type="NCBI Taxonomy" id="702568"/>
    <lineage>
        <taxon>Bacteria</taxon>
        <taxon>Pseudomonadati</taxon>
        <taxon>Bacteroidota</taxon>
        <taxon>Cytophagia</taxon>
        <taxon>Cytophagales</taxon>
        <taxon>Cyclobacteriaceae</taxon>
        <taxon>Litoribacter</taxon>
    </lineage>
</organism>
<evidence type="ECO:0000313" key="2">
    <source>
        <dbReference type="Proteomes" id="UP001319104"/>
    </source>
</evidence>
<dbReference type="EMBL" id="JAHCMY010000022">
    <property type="protein sequence ID" value="MBS9525888.1"/>
    <property type="molecule type" value="Genomic_DNA"/>
</dbReference>
<name>A0AAP2CJJ8_9BACT</name>
<comment type="caution">
    <text evidence="1">The sequence shown here is derived from an EMBL/GenBank/DDBJ whole genome shotgun (WGS) entry which is preliminary data.</text>
</comment>
<sequence length="102" mass="11439">MKEDSEQVTQDMNVKILEKGLQDERIPKYYFNGFINGIGNADILMVLQKNGEPNVVLNTSLSIAKTLAIKLTEMISSIENATGNTIMTTDDLNESFQKKQKK</sequence>